<name>A0A0B3VFQ5_9FIRM</name>
<dbReference type="Proteomes" id="UP000031189">
    <property type="component" value="Unassembled WGS sequence"/>
</dbReference>
<dbReference type="EMBL" id="JWHR01000158">
    <property type="protein sequence ID" value="KHS55631.1"/>
    <property type="molecule type" value="Genomic_DNA"/>
</dbReference>
<evidence type="ECO:0000313" key="2">
    <source>
        <dbReference type="Proteomes" id="UP000031189"/>
    </source>
</evidence>
<evidence type="ECO:0000313" key="1">
    <source>
        <dbReference type="EMBL" id="KHS55631.1"/>
    </source>
</evidence>
<dbReference type="STRING" id="1577792.QX51_18375"/>
<gene>
    <name evidence="1" type="ORF">QX51_18375</name>
</gene>
<dbReference type="RefSeq" id="WP_039681356.1">
    <property type="nucleotide sequence ID" value="NZ_JWHR01000158.1"/>
</dbReference>
<evidence type="ECO:0008006" key="3">
    <source>
        <dbReference type="Google" id="ProtNLM"/>
    </source>
</evidence>
<keyword evidence="2" id="KW-1185">Reference proteome</keyword>
<dbReference type="AlphaFoldDB" id="A0A0B3VFQ5"/>
<dbReference type="Pfam" id="PF05402">
    <property type="entry name" value="PqqD"/>
    <property type="match status" value="1"/>
</dbReference>
<proteinExistence type="predicted"/>
<organism evidence="1 2">
    <name type="scientific">Terrisporobacter othiniensis</name>
    <dbReference type="NCBI Taxonomy" id="1577792"/>
    <lineage>
        <taxon>Bacteria</taxon>
        <taxon>Bacillati</taxon>
        <taxon>Bacillota</taxon>
        <taxon>Clostridia</taxon>
        <taxon>Peptostreptococcales</taxon>
        <taxon>Peptostreptococcaceae</taxon>
        <taxon>Terrisporobacter</taxon>
    </lineage>
</organism>
<reference evidence="1 2" key="1">
    <citation type="submission" date="2014-12" db="EMBL/GenBank/DDBJ databases">
        <title>Draft genome sequence of Terrisporobacter sp. 08-306576, isolated from the blood culture of a bacteremia patient.</title>
        <authorList>
            <person name="Lund L.C."/>
            <person name="Sydenham T.V."/>
            <person name="Hogh S.V."/>
            <person name="Skov M.N."/>
            <person name="Kemp M."/>
            <person name="Justesen U.S."/>
        </authorList>
    </citation>
    <scope>NUCLEOTIDE SEQUENCE [LARGE SCALE GENOMIC DNA]</scope>
    <source>
        <strain evidence="1 2">08-306576</strain>
    </source>
</reference>
<accession>A0A0B3VFQ5</accession>
<dbReference type="OrthoDB" id="308521at2"/>
<sequence length="112" mass="13458">MNNEDALKIIFKISNNIDYEVDDNTVTVLEKQNHPIQNFFRKLKFRIPLYKKIKLDEYCSFVFLQIDGKKNVEEIGKNLEKVYGEDSHPLYERLLMFLNHIEVNCNYIERVE</sequence>
<comment type="caution">
    <text evidence="1">The sequence shown here is derived from an EMBL/GenBank/DDBJ whole genome shotgun (WGS) entry which is preliminary data.</text>
</comment>
<protein>
    <recommendedName>
        <fullName evidence="3">Coenzyme PQQ synthesis protein D (PqqD)</fullName>
    </recommendedName>
</protein>
<dbReference type="InterPro" id="IPR008792">
    <property type="entry name" value="PQQD"/>
</dbReference>